<sequence>MHVTLKVHATSNKGMRNYFDIDNWLYDQPMLSSLEKAWKLKVPFTIKMVISTGLLQVKKRNYLSSPLAFQTSILGDLAFPAVHQGLQTVDLLRIVDVDLERKLRAIPSLRPRLGSTEHLVLGCAHLINGEAAWSEGVVEESSEEEGGNDEE</sequence>
<evidence type="ECO:0000313" key="1">
    <source>
        <dbReference type="EMBL" id="KAF7816755.1"/>
    </source>
</evidence>
<accession>A0A834WB30</accession>
<gene>
    <name evidence="1" type="ORF">G2W53_030724</name>
</gene>
<name>A0A834WB30_9FABA</name>
<dbReference type="Proteomes" id="UP000634136">
    <property type="component" value="Unassembled WGS sequence"/>
</dbReference>
<organism evidence="1 2">
    <name type="scientific">Senna tora</name>
    <dbReference type="NCBI Taxonomy" id="362788"/>
    <lineage>
        <taxon>Eukaryota</taxon>
        <taxon>Viridiplantae</taxon>
        <taxon>Streptophyta</taxon>
        <taxon>Embryophyta</taxon>
        <taxon>Tracheophyta</taxon>
        <taxon>Spermatophyta</taxon>
        <taxon>Magnoliopsida</taxon>
        <taxon>eudicotyledons</taxon>
        <taxon>Gunneridae</taxon>
        <taxon>Pentapetalae</taxon>
        <taxon>rosids</taxon>
        <taxon>fabids</taxon>
        <taxon>Fabales</taxon>
        <taxon>Fabaceae</taxon>
        <taxon>Caesalpinioideae</taxon>
        <taxon>Cassia clade</taxon>
        <taxon>Senna</taxon>
    </lineage>
</organism>
<keyword evidence="2" id="KW-1185">Reference proteome</keyword>
<reference evidence="1" key="1">
    <citation type="submission" date="2020-09" db="EMBL/GenBank/DDBJ databases">
        <title>Genome-Enabled Discovery of Anthraquinone Biosynthesis in Senna tora.</title>
        <authorList>
            <person name="Kang S.-H."/>
            <person name="Pandey R.P."/>
            <person name="Lee C.-M."/>
            <person name="Sim J.-S."/>
            <person name="Jeong J.-T."/>
            <person name="Choi B.-S."/>
            <person name="Jung M."/>
            <person name="Ginzburg D."/>
            <person name="Zhao K."/>
            <person name="Won S.Y."/>
            <person name="Oh T.-J."/>
            <person name="Yu Y."/>
            <person name="Kim N.-H."/>
            <person name="Lee O.R."/>
            <person name="Lee T.-H."/>
            <person name="Bashyal P."/>
            <person name="Kim T.-S."/>
            <person name="Lee W.-H."/>
            <person name="Kawkins C."/>
            <person name="Kim C.-K."/>
            <person name="Kim J.S."/>
            <person name="Ahn B.O."/>
            <person name="Rhee S.Y."/>
            <person name="Sohng J.K."/>
        </authorList>
    </citation>
    <scope>NUCLEOTIDE SEQUENCE</scope>
    <source>
        <tissue evidence="1">Leaf</tissue>
    </source>
</reference>
<comment type="caution">
    <text evidence="1">The sequence shown here is derived from an EMBL/GenBank/DDBJ whole genome shotgun (WGS) entry which is preliminary data.</text>
</comment>
<protein>
    <submittedName>
        <fullName evidence="1">Uncharacterized protein</fullName>
    </submittedName>
</protein>
<proteinExistence type="predicted"/>
<dbReference type="AlphaFoldDB" id="A0A834WB30"/>
<dbReference type="EMBL" id="JAAIUW010000009">
    <property type="protein sequence ID" value="KAF7816755.1"/>
    <property type="molecule type" value="Genomic_DNA"/>
</dbReference>
<evidence type="ECO:0000313" key="2">
    <source>
        <dbReference type="Proteomes" id="UP000634136"/>
    </source>
</evidence>
<dbReference type="OrthoDB" id="10641732at2759"/>